<reference evidence="1 2" key="1">
    <citation type="journal article" date="2012" name="Stand. Genomic Sci.">
        <title>Complete genome sequence of Pyrobaculum oguniense.</title>
        <authorList>
            <person name="Bernick D.L."/>
            <person name="Karplus K."/>
            <person name="Lui L.M."/>
            <person name="Coker J.K."/>
            <person name="Murphy J.N."/>
            <person name="Chan P.P."/>
            <person name="Cozen A.E."/>
            <person name="Lowe T.M."/>
        </authorList>
    </citation>
    <scope>NUCLEOTIDE SEQUENCE [LARGE SCALE GENOMIC DNA]</scope>
    <source>
        <strain evidence="1 2">TE7</strain>
    </source>
</reference>
<dbReference type="AlphaFoldDB" id="H6QAW5"/>
<gene>
    <name evidence="1" type="ordered locus">Pogu_1861</name>
</gene>
<dbReference type="Proteomes" id="UP000009062">
    <property type="component" value="Chromosome"/>
</dbReference>
<dbReference type="EMBL" id="CP003316">
    <property type="protein sequence ID" value="AFA39888.1"/>
    <property type="molecule type" value="Genomic_DNA"/>
</dbReference>
<accession>H6QAW5</accession>
<evidence type="ECO:0000313" key="2">
    <source>
        <dbReference type="Proteomes" id="UP000009062"/>
    </source>
</evidence>
<name>H6QAW5_PYROT</name>
<evidence type="ECO:0000313" key="1">
    <source>
        <dbReference type="EMBL" id="AFA39888.1"/>
    </source>
</evidence>
<organism evidence="1 2">
    <name type="scientific">Pyrobaculum oguniense (strain DSM 13380 / JCM 10595 / TE7)</name>
    <dbReference type="NCBI Taxonomy" id="698757"/>
    <lineage>
        <taxon>Archaea</taxon>
        <taxon>Thermoproteota</taxon>
        <taxon>Thermoprotei</taxon>
        <taxon>Thermoproteales</taxon>
        <taxon>Thermoproteaceae</taxon>
        <taxon>Pyrobaculum</taxon>
    </lineage>
</organism>
<proteinExistence type="predicted"/>
<dbReference type="HOGENOM" id="CLU_3401604_0_0_2"/>
<protein>
    <submittedName>
        <fullName evidence="1">Uncharacterized protein</fullName>
    </submittedName>
</protein>
<dbReference type="KEGG" id="pog:Pogu_1861"/>
<sequence>MTFIMEVSKHKGHGKFEEKCLTLKHNEAKL</sequence>
<keyword evidence="2" id="KW-1185">Reference proteome</keyword>